<proteinExistence type="predicted"/>
<organism evidence="1 2">
    <name type="scientific">Blyttiomyces helicus</name>
    <dbReference type="NCBI Taxonomy" id="388810"/>
    <lineage>
        <taxon>Eukaryota</taxon>
        <taxon>Fungi</taxon>
        <taxon>Fungi incertae sedis</taxon>
        <taxon>Chytridiomycota</taxon>
        <taxon>Chytridiomycota incertae sedis</taxon>
        <taxon>Chytridiomycetes</taxon>
        <taxon>Chytridiomycetes incertae sedis</taxon>
        <taxon>Blyttiomyces</taxon>
    </lineage>
</organism>
<accession>A0A4P9WP14</accession>
<evidence type="ECO:0000313" key="1">
    <source>
        <dbReference type="EMBL" id="RKO94754.1"/>
    </source>
</evidence>
<gene>
    <name evidence="1" type="ORF">BDK51DRAFT_35072</name>
</gene>
<keyword evidence="2" id="KW-1185">Reference proteome</keyword>
<evidence type="ECO:0000313" key="2">
    <source>
        <dbReference type="Proteomes" id="UP000269721"/>
    </source>
</evidence>
<dbReference type="EMBL" id="KZ993826">
    <property type="protein sequence ID" value="RKO94754.1"/>
    <property type="molecule type" value="Genomic_DNA"/>
</dbReference>
<name>A0A4P9WP14_9FUNG</name>
<reference evidence="2" key="1">
    <citation type="journal article" date="2018" name="Nat. Microbiol.">
        <title>Leveraging single-cell genomics to expand the fungal tree of life.</title>
        <authorList>
            <person name="Ahrendt S.R."/>
            <person name="Quandt C.A."/>
            <person name="Ciobanu D."/>
            <person name="Clum A."/>
            <person name="Salamov A."/>
            <person name="Andreopoulos B."/>
            <person name="Cheng J.F."/>
            <person name="Woyke T."/>
            <person name="Pelin A."/>
            <person name="Henrissat B."/>
            <person name="Reynolds N.K."/>
            <person name="Benny G.L."/>
            <person name="Smith M.E."/>
            <person name="James T.Y."/>
            <person name="Grigoriev I.V."/>
        </authorList>
    </citation>
    <scope>NUCLEOTIDE SEQUENCE [LARGE SCALE GENOMIC DNA]</scope>
</reference>
<dbReference type="AlphaFoldDB" id="A0A4P9WP14"/>
<dbReference type="Proteomes" id="UP000269721">
    <property type="component" value="Unassembled WGS sequence"/>
</dbReference>
<sequence>MISNGPGVLVDTPPSDLVPATSRKELLSVKKPYTVTFDELLGFSALGLPAYEICAHMVQVAHEDLHNAGGQEADFTSASDLVRRLMIPYIEQHYPNRQFMLNSTVRKQPKGVYVTDTALMAKDDFFPDRNSLTMILISETSGKLLGQAFKSYILSELLICRESDLWVGELRDGRKSLKIKSVDDGFFVNGHTWRSLVVHTISRENNIIIEYLCGDNLPAFSTL</sequence>
<protein>
    <submittedName>
        <fullName evidence="1">Uncharacterized protein</fullName>
    </submittedName>
</protein>